<keyword evidence="2" id="KW-1185">Reference proteome</keyword>
<dbReference type="SUPFAM" id="SSF56059">
    <property type="entry name" value="Glutathione synthetase ATP-binding domain-like"/>
    <property type="match status" value="1"/>
</dbReference>
<organism evidence="1 2">
    <name type="scientific">Actinacidiphila cocklensis</name>
    <dbReference type="NCBI Taxonomy" id="887465"/>
    <lineage>
        <taxon>Bacteria</taxon>
        <taxon>Bacillati</taxon>
        <taxon>Actinomycetota</taxon>
        <taxon>Actinomycetes</taxon>
        <taxon>Kitasatosporales</taxon>
        <taxon>Streptomycetaceae</taxon>
        <taxon>Actinacidiphila</taxon>
    </lineage>
</organism>
<dbReference type="Proteomes" id="UP001152519">
    <property type="component" value="Unassembled WGS sequence"/>
</dbReference>
<dbReference type="RefSeq" id="WP_251499807.1">
    <property type="nucleotide sequence ID" value="NZ_CAJSLV010000103.1"/>
</dbReference>
<proteinExistence type="predicted"/>
<evidence type="ECO:0000313" key="2">
    <source>
        <dbReference type="Proteomes" id="UP001152519"/>
    </source>
</evidence>
<sequence length="364" mass="38842">MQKKITEIFNDKCLRPGSRLRNSTRDAQLPDVYAKSFGYLLLDRPLFASEPEINAFATDLGALLALLASLPDRLFDGDVRAYCDALGMDSRPASLMCRGSDVPPPRNARADAHHDGEAFMLELDVGSRLGGTDTAQANRDLLALGRITLRGTGIDVLLRYFVASEIVDDPQALADFDTVLRADEAGRTVLHPPLRGAVLAGKGILAMLHDPLVQATFTPAEQAVVDRVMPWTALLGQARHSPAALAALLDRCRDRREELVAEPGVGRGGVGTVIGHQVTDAVRRQALPDAAAGDHVVQERVRPATEAVVDADTGAVHEWVANRDVFVDAEGYAGSYVRALKPGDGAVVACSNPGTRGTCVFAAP</sequence>
<gene>
    <name evidence="1" type="ORF">SCOCK_70116</name>
</gene>
<protein>
    <submittedName>
        <fullName evidence="1">Uncharacterized protein</fullName>
    </submittedName>
</protein>
<name>A0A9W4DZX4_9ACTN</name>
<accession>A0A9W4DZX4</accession>
<reference evidence="1" key="1">
    <citation type="submission" date="2021-05" db="EMBL/GenBank/DDBJ databases">
        <authorList>
            <person name="Arsene-Ploetze F."/>
        </authorList>
    </citation>
    <scope>NUCLEOTIDE SEQUENCE</scope>
    <source>
        <strain evidence="1">DSM 42138</strain>
    </source>
</reference>
<dbReference type="EMBL" id="CAJSLV010000103">
    <property type="protein sequence ID" value="CAG6398432.1"/>
    <property type="molecule type" value="Genomic_DNA"/>
</dbReference>
<dbReference type="AlphaFoldDB" id="A0A9W4DZX4"/>
<comment type="caution">
    <text evidence="1">The sequence shown here is derived from an EMBL/GenBank/DDBJ whole genome shotgun (WGS) entry which is preliminary data.</text>
</comment>
<evidence type="ECO:0000313" key="1">
    <source>
        <dbReference type="EMBL" id="CAG6398432.1"/>
    </source>
</evidence>